<evidence type="ECO:0000256" key="10">
    <source>
        <dbReference type="ARBA" id="ARBA00023180"/>
    </source>
</evidence>
<feature type="signal peptide" evidence="12">
    <location>
        <begin position="1"/>
        <end position="30"/>
    </location>
</feature>
<dbReference type="Ensembl" id="ENSPKIT00000010045.1">
    <property type="protein sequence ID" value="ENSPKIP00000029252.1"/>
    <property type="gene ID" value="ENSPKIG00000010577.1"/>
</dbReference>
<dbReference type="InterPro" id="IPR035595">
    <property type="entry name" value="UDP_glycos_trans_CS"/>
</dbReference>
<dbReference type="InterPro" id="IPR002213">
    <property type="entry name" value="UDP_glucos_trans"/>
</dbReference>
<dbReference type="Gene3D" id="3.40.50.2000">
    <property type="entry name" value="Glycogen Phosphorylase B"/>
    <property type="match status" value="2"/>
</dbReference>
<keyword evidence="3 11" id="KW-0328">Glycosyltransferase</keyword>
<feature type="transmembrane region" description="Helical" evidence="12">
    <location>
        <begin position="494"/>
        <end position="517"/>
    </location>
</feature>
<keyword evidence="5 12" id="KW-0812">Transmembrane</keyword>
<dbReference type="PANTHER" id="PTHR48043:SF161">
    <property type="entry name" value="UDP GLUCURONOSYLTRANSFERASE FAMILY 1 MEMBER A1"/>
    <property type="match status" value="1"/>
</dbReference>
<evidence type="ECO:0000256" key="2">
    <source>
        <dbReference type="ARBA" id="ARBA00009995"/>
    </source>
</evidence>
<keyword evidence="10" id="KW-0325">Glycoprotein</keyword>
<evidence type="ECO:0000256" key="7">
    <source>
        <dbReference type="ARBA" id="ARBA00022824"/>
    </source>
</evidence>
<name>A0A3B3SGV4_9TELE</name>
<dbReference type="Pfam" id="PF00201">
    <property type="entry name" value="UDPGT"/>
    <property type="match status" value="1"/>
</dbReference>
<sequence length="531" mass="59607">MTEAGKRKATAASQPLLAFVLIIVVSLAQAGRLLVVPVDGSHWTGVKAVAEELGRRGHSVVVVIPEASLRLGPSKHCTTKVFPVSFTKSTIEAMHSTHMEMFRGNQTFLQWVSVYLKTMSNVIQLMTTTVENLLHNEELISYLRDQNFDALLTDPLMPIGVILAEYLGLPSVYMLRGFPCELYPSVTGCPSPPSFVPRLLTHSTDRMSFGQRLGNTLLSMLEPLLCKAYFWSFDGLASRILQRDVTVVDMMRGASLRLIRYDFTFEFPRPLMPNMVLVGGINCAVRSALPKDLETFVNGSGEHGFVVFTLGSMVSQMPEDKAQCFFEAFRQIPQRVLWRYTGPVPANVPENVKLMKWLPQNDLLGHPKARAFVTHAGTHGIYEGICNAVPMVMLPLFGDQSDNVQRMVVRGVGEMLNIYDITVEQIVTTLNKVINDSSYKDKIMKLSAVHKDRPVEPLDLAVFWTEFVMRHKGADHLRPAAHDLNWIQYHSLDVISLLVVIIVTVVIVIVKSCRFCIRMCFRGKSQKRKKE</sequence>
<comment type="similarity">
    <text evidence="2 11">Belongs to the UDP-glycosyltransferase family.</text>
</comment>
<dbReference type="PROSITE" id="PS00375">
    <property type="entry name" value="UDPGT"/>
    <property type="match status" value="1"/>
</dbReference>
<evidence type="ECO:0000256" key="1">
    <source>
        <dbReference type="ARBA" id="ARBA00004389"/>
    </source>
</evidence>
<evidence type="ECO:0000313" key="14">
    <source>
        <dbReference type="Proteomes" id="UP000261540"/>
    </source>
</evidence>
<evidence type="ECO:0000256" key="6">
    <source>
        <dbReference type="ARBA" id="ARBA00022729"/>
    </source>
</evidence>
<evidence type="ECO:0000256" key="9">
    <source>
        <dbReference type="ARBA" id="ARBA00023136"/>
    </source>
</evidence>
<reference evidence="13" key="1">
    <citation type="submission" date="2025-05" db="UniProtKB">
        <authorList>
            <consortium name="Ensembl"/>
        </authorList>
    </citation>
    <scope>IDENTIFICATION</scope>
</reference>
<evidence type="ECO:0000256" key="11">
    <source>
        <dbReference type="RuleBase" id="RU003718"/>
    </source>
</evidence>
<evidence type="ECO:0000256" key="12">
    <source>
        <dbReference type="RuleBase" id="RU362059"/>
    </source>
</evidence>
<dbReference type="InterPro" id="IPR050271">
    <property type="entry name" value="UDP-glycosyltransferase"/>
</dbReference>
<keyword evidence="6 12" id="KW-0732">Signal</keyword>
<evidence type="ECO:0000256" key="5">
    <source>
        <dbReference type="ARBA" id="ARBA00022692"/>
    </source>
</evidence>
<keyword evidence="14" id="KW-1185">Reference proteome</keyword>
<proteinExistence type="inferred from homology"/>
<dbReference type="Proteomes" id="UP000261540">
    <property type="component" value="Unplaced"/>
</dbReference>
<protein>
    <recommendedName>
        <fullName evidence="12">UDP-glucuronosyltransferase</fullName>
        <ecNumber evidence="12">2.4.1.17</ecNumber>
    </recommendedName>
</protein>
<dbReference type="FunFam" id="3.40.50.2000:FF:000066">
    <property type="entry name" value="UDP-glucuronosyltransferase 1-1"/>
    <property type="match status" value="1"/>
</dbReference>
<dbReference type="GO" id="GO:0005789">
    <property type="term" value="C:endoplasmic reticulum membrane"/>
    <property type="evidence" value="ECO:0007669"/>
    <property type="project" value="UniProtKB-SubCell"/>
</dbReference>
<feature type="chain" id="PRO_5044515572" description="UDP-glucuronosyltransferase" evidence="12">
    <location>
        <begin position="31"/>
        <end position="531"/>
    </location>
</feature>
<dbReference type="FunFam" id="3.40.50.2000:FF:000001">
    <property type="entry name" value="UDP-glucuronosyltransferase"/>
    <property type="match status" value="1"/>
</dbReference>
<dbReference type="PANTHER" id="PTHR48043">
    <property type="entry name" value="EG:EG0003.4 PROTEIN-RELATED"/>
    <property type="match status" value="1"/>
</dbReference>
<dbReference type="GeneTree" id="ENSGT00940000159677"/>
<evidence type="ECO:0000256" key="3">
    <source>
        <dbReference type="ARBA" id="ARBA00022676"/>
    </source>
</evidence>
<dbReference type="SUPFAM" id="SSF53756">
    <property type="entry name" value="UDP-Glycosyltransferase/glycogen phosphorylase"/>
    <property type="match status" value="1"/>
</dbReference>
<organism evidence="13 14">
    <name type="scientific">Paramormyrops kingsleyae</name>
    <dbReference type="NCBI Taxonomy" id="1676925"/>
    <lineage>
        <taxon>Eukaryota</taxon>
        <taxon>Metazoa</taxon>
        <taxon>Chordata</taxon>
        <taxon>Craniata</taxon>
        <taxon>Vertebrata</taxon>
        <taxon>Euteleostomi</taxon>
        <taxon>Actinopterygii</taxon>
        <taxon>Neopterygii</taxon>
        <taxon>Teleostei</taxon>
        <taxon>Osteoglossocephala</taxon>
        <taxon>Osteoglossomorpha</taxon>
        <taxon>Osteoglossiformes</taxon>
        <taxon>Mormyridae</taxon>
        <taxon>Paramormyrops</taxon>
    </lineage>
</organism>
<comment type="catalytic activity">
    <reaction evidence="12">
        <text>glucuronate acceptor + UDP-alpha-D-glucuronate = acceptor beta-D-glucuronoside + UDP + H(+)</text>
        <dbReference type="Rhea" id="RHEA:21032"/>
        <dbReference type="ChEBI" id="CHEBI:15378"/>
        <dbReference type="ChEBI" id="CHEBI:58052"/>
        <dbReference type="ChEBI" id="CHEBI:58223"/>
        <dbReference type="ChEBI" id="CHEBI:132367"/>
        <dbReference type="ChEBI" id="CHEBI:132368"/>
        <dbReference type="EC" id="2.4.1.17"/>
    </reaction>
</comment>
<keyword evidence="4 11" id="KW-0808">Transferase</keyword>
<accession>A0A3B3SGV4</accession>
<comment type="subcellular location">
    <subcellularLocation>
        <location evidence="1">Endoplasmic reticulum membrane</location>
        <topology evidence="1">Single-pass membrane protein</topology>
    </subcellularLocation>
    <subcellularLocation>
        <location evidence="12">Membrane</location>
        <topology evidence="12">Single-pass membrane protein</topology>
    </subcellularLocation>
</comment>
<dbReference type="CDD" id="cd03784">
    <property type="entry name" value="GT1_Gtf-like"/>
    <property type="match status" value="1"/>
</dbReference>
<evidence type="ECO:0000313" key="13">
    <source>
        <dbReference type="Ensembl" id="ENSPKIP00000029241.1"/>
    </source>
</evidence>
<keyword evidence="9 12" id="KW-0472">Membrane</keyword>
<dbReference type="Ensembl" id="ENSPKIT00000010034.1">
    <property type="protein sequence ID" value="ENSPKIP00000029241.1"/>
    <property type="gene ID" value="ENSPKIG00000010577.1"/>
</dbReference>
<evidence type="ECO:0000256" key="8">
    <source>
        <dbReference type="ARBA" id="ARBA00022989"/>
    </source>
</evidence>
<keyword evidence="8 12" id="KW-1133">Transmembrane helix</keyword>
<dbReference type="GO" id="GO:0015020">
    <property type="term" value="F:glucuronosyltransferase activity"/>
    <property type="evidence" value="ECO:0007669"/>
    <property type="project" value="UniProtKB-EC"/>
</dbReference>
<keyword evidence="7" id="KW-0256">Endoplasmic reticulum</keyword>
<dbReference type="AlphaFoldDB" id="A0A3B3SGV4"/>
<evidence type="ECO:0000256" key="4">
    <source>
        <dbReference type="ARBA" id="ARBA00022679"/>
    </source>
</evidence>
<dbReference type="EC" id="2.4.1.17" evidence="12"/>